<keyword evidence="2" id="KW-1185">Reference proteome</keyword>
<proteinExistence type="predicted"/>
<sequence length="117" mass="12389">MSFSDGLTWSSQNLTYSSVSPADLENSTTATSGATSKTSTVMANLPLRPSSAPCMVTANSFLAVTLKLILLATASSLPSTAEAENLHIKTEGERLLVSNKLLRSKPWESDEIISNAL</sequence>
<accession>A0A151S5J4</accession>
<reference evidence="1" key="1">
    <citation type="journal article" date="2012" name="Nat. Biotechnol.">
        <title>Draft genome sequence of pigeonpea (Cajanus cajan), an orphan legume crop of resource-poor farmers.</title>
        <authorList>
            <person name="Varshney R.K."/>
            <person name="Chen W."/>
            <person name="Li Y."/>
            <person name="Bharti A.K."/>
            <person name="Saxena R.K."/>
            <person name="Schlueter J.A."/>
            <person name="Donoghue M.T."/>
            <person name="Azam S."/>
            <person name="Fan G."/>
            <person name="Whaley A.M."/>
            <person name="Farmer A.D."/>
            <person name="Sheridan J."/>
            <person name="Iwata A."/>
            <person name="Tuteja R."/>
            <person name="Penmetsa R.V."/>
            <person name="Wu W."/>
            <person name="Upadhyaya H.D."/>
            <person name="Yang S.P."/>
            <person name="Shah T."/>
            <person name="Saxena K.B."/>
            <person name="Michael T."/>
            <person name="McCombie W.R."/>
            <person name="Yang B."/>
            <person name="Zhang G."/>
            <person name="Yang H."/>
            <person name="Wang J."/>
            <person name="Spillane C."/>
            <person name="Cook D.R."/>
            <person name="May G.D."/>
            <person name="Xu X."/>
            <person name="Jackson S.A."/>
        </authorList>
    </citation>
    <scope>NUCLEOTIDE SEQUENCE [LARGE SCALE GENOMIC DNA]</scope>
</reference>
<organism evidence="1 2">
    <name type="scientific">Cajanus cajan</name>
    <name type="common">Pigeon pea</name>
    <name type="synonym">Cajanus indicus</name>
    <dbReference type="NCBI Taxonomy" id="3821"/>
    <lineage>
        <taxon>Eukaryota</taxon>
        <taxon>Viridiplantae</taxon>
        <taxon>Streptophyta</taxon>
        <taxon>Embryophyta</taxon>
        <taxon>Tracheophyta</taxon>
        <taxon>Spermatophyta</taxon>
        <taxon>Magnoliopsida</taxon>
        <taxon>eudicotyledons</taxon>
        <taxon>Gunneridae</taxon>
        <taxon>Pentapetalae</taxon>
        <taxon>rosids</taxon>
        <taxon>fabids</taxon>
        <taxon>Fabales</taxon>
        <taxon>Fabaceae</taxon>
        <taxon>Papilionoideae</taxon>
        <taxon>50 kb inversion clade</taxon>
        <taxon>NPAAA clade</taxon>
        <taxon>indigoferoid/millettioid clade</taxon>
        <taxon>Phaseoleae</taxon>
        <taxon>Cajanus</taxon>
    </lineage>
</organism>
<dbReference type="AlphaFoldDB" id="A0A151S5J4"/>
<evidence type="ECO:0000313" key="2">
    <source>
        <dbReference type="Proteomes" id="UP000075243"/>
    </source>
</evidence>
<dbReference type="Gramene" id="C.cajan_29361.t">
    <property type="protein sequence ID" value="C.cajan_29361.t.cds1"/>
    <property type="gene ID" value="C.cajan_29361"/>
</dbReference>
<protein>
    <submittedName>
        <fullName evidence="1">Uncharacterized protein</fullName>
    </submittedName>
</protein>
<gene>
    <name evidence="1" type="ORF">KK1_028260</name>
</gene>
<dbReference type="Proteomes" id="UP000075243">
    <property type="component" value="Unassembled WGS sequence"/>
</dbReference>
<name>A0A151S5J4_CAJCA</name>
<dbReference type="EMBL" id="KQ483464">
    <property type="protein sequence ID" value="KYP50018.1"/>
    <property type="molecule type" value="Genomic_DNA"/>
</dbReference>
<evidence type="ECO:0000313" key="1">
    <source>
        <dbReference type="EMBL" id="KYP50018.1"/>
    </source>
</evidence>